<dbReference type="GO" id="GO:0003924">
    <property type="term" value="F:GTPase activity"/>
    <property type="evidence" value="ECO:0007669"/>
    <property type="project" value="InterPro"/>
</dbReference>
<evidence type="ECO:0000256" key="2">
    <source>
        <dbReference type="ARBA" id="ARBA00007981"/>
    </source>
</evidence>
<dbReference type="InterPro" id="IPR020860">
    <property type="entry name" value="MIRO_dom"/>
</dbReference>
<dbReference type="FunFam" id="3.40.50.300:FF:000935">
    <property type="entry name" value="Mitochondrial Rho GTPase"/>
    <property type="match status" value="1"/>
</dbReference>
<dbReference type="PANTHER" id="PTHR46819">
    <property type="entry name" value="EF-HAND CALCIUM-BINDING DOMAIN-CONTAINING PROTEIN 7"/>
    <property type="match status" value="1"/>
</dbReference>
<evidence type="ECO:0000256" key="10">
    <source>
        <dbReference type="ARBA" id="ARBA00022989"/>
    </source>
</evidence>
<dbReference type="GO" id="GO:0005525">
    <property type="term" value="F:GTP binding"/>
    <property type="evidence" value="ECO:0007669"/>
    <property type="project" value="UniProtKB-KW"/>
</dbReference>
<accession>A0A7I4BX50</accession>
<evidence type="ECO:0000259" key="14">
    <source>
        <dbReference type="PROSITE" id="PS51423"/>
    </source>
</evidence>
<dbReference type="InterPro" id="IPR018247">
    <property type="entry name" value="EF_Hand_1_Ca_BS"/>
</dbReference>
<dbReference type="GO" id="GO:0046872">
    <property type="term" value="F:metal ion binding"/>
    <property type="evidence" value="ECO:0007669"/>
    <property type="project" value="UniProtKB-KW"/>
</dbReference>
<name>A0A7I4BX50_PHYPA</name>
<evidence type="ECO:0000313" key="15">
    <source>
        <dbReference type="EnsemblPlants" id="Pp3c1_31900V3.2"/>
    </source>
</evidence>
<dbReference type="InterPro" id="IPR052266">
    <property type="entry name" value="Miro-EF-hand_domain"/>
</dbReference>
<dbReference type="Pfam" id="PF00071">
    <property type="entry name" value="Ras"/>
    <property type="match status" value="1"/>
</dbReference>
<reference evidence="15 16" key="2">
    <citation type="journal article" date="2018" name="Plant J.">
        <title>The Physcomitrella patens chromosome-scale assembly reveals moss genome structure and evolution.</title>
        <authorList>
            <person name="Lang D."/>
            <person name="Ullrich K.K."/>
            <person name="Murat F."/>
            <person name="Fuchs J."/>
            <person name="Jenkins J."/>
            <person name="Haas F.B."/>
            <person name="Piednoel M."/>
            <person name="Gundlach H."/>
            <person name="Van Bel M."/>
            <person name="Meyberg R."/>
            <person name="Vives C."/>
            <person name="Morata J."/>
            <person name="Symeonidi A."/>
            <person name="Hiss M."/>
            <person name="Muchero W."/>
            <person name="Kamisugi Y."/>
            <person name="Saleh O."/>
            <person name="Blanc G."/>
            <person name="Decker E.L."/>
            <person name="van Gessel N."/>
            <person name="Grimwood J."/>
            <person name="Hayes R.D."/>
            <person name="Graham S.W."/>
            <person name="Gunter L.E."/>
            <person name="McDaniel S.F."/>
            <person name="Hoernstein S.N.W."/>
            <person name="Larsson A."/>
            <person name="Li F.W."/>
            <person name="Perroud P.F."/>
            <person name="Phillips J."/>
            <person name="Ranjan P."/>
            <person name="Rokshar D.S."/>
            <person name="Rothfels C.J."/>
            <person name="Schneider L."/>
            <person name="Shu S."/>
            <person name="Stevenson D.W."/>
            <person name="Thummler F."/>
            <person name="Tillich M."/>
            <person name="Villarreal Aguilar J.C."/>
            <person name="Widiez T."/>
            <person name="Wong G.K."/>
            <person name="Wymore A."/>
            <person name="Zhang Y."/>
            <person name="Zimmer A.D."/>
            <person name="Quatrano R.S."/>
            <person name="Mayer K.F.X."/>
            <person name="Goodstein D."/>
            <person name="Casacuberta J.M."/>
            <person name="Vandepoele K."/>
            <person name="Reski R."/>
            <person name="Cuming A.C."/>
            <person name="Tuskan G.A."/>
            <person name="Maumus F."/>
            <person name="Salse J."/>
            <person name="Schmutz J."/>
            <person name="Rensing S.A."/>
        </authorList>
    </citation>
    <scope>NUCLEOTIDE SEQUENCE [LARGE SCALE GENOMIC DNA]</scope>
    <source>
        <strain evidence="15 16">cv. Gransden 2004</strain>
    </source>
</reference>
<keyword evidence="12" id="KW-0342">GTP-binding</keyword>
<dbReference type="PRINTS" id="PR00449">
    <property type="entry name" value="RASTRNSFRMNG"/>
</dbReference>
<evidence type="ECO:0000256" key="13">
    <source>
        <dbReference type="ARBA" id="ARBA00023136"/>
    </source>
</evidence>
<evidence type="ECO:0000256" key="4">
    <source>
        <dbReference type="ARBA" id="ARBA00022723"/>
    </source>
</evidence>
<dbReference type="SMART" id="SM00174">
    <property type="entry name" value="RHO"/>
    <property type="match status" value="1"/>
</dbReference>
<evidence type="ECO:0000256" key="8">
    <source>
        <dbReference type="ARBA" id="ARBA00022801"/>
    </source>
</evidence>
<evidence type="ECO:0000256" key="5">
    <source>
        <dbReference type="ARBA" id="ARBA00022737"/>
    </source>
</evidence>
<dbReference type="Gramene" id="Pp3c1_31900V3.2">
    <property type="protein sequence ID" value="Pp3c1_31900V3.2"/>
    <property type="gene ID" value="Pp3c1_31900"/>
</dbReference>
<keyword evidence="7" id="KW-1000">Mitochondrion outer membrane</keyword>
<dbReference type="SUPFAM" id="SSF52540">
    <property type="entry name" value="P-loop containing nucleoside triphosphate hydrolases"/>
    <property type="match status" value="1"/>
</dbReference>
<comment type="subcellular location">
    <subcellularLocation>
        <location evidence="1">Mitochondrion outer membrane</location>
        <topology evidence="1">Single-pass type IV membrane protein</topology>
    </subcellularLocation>
</comment>
<evidence type="ECO:0000313" key="16">
    <source>
        <dbReference type="Proteomes" id="UP000006727"/>
    </source>
</evidence>
<keyword evidence="5" id="KW-0677">Repeat</keyword>
<keyword evidence="8" id="KW-0378">Hydrolase</keyword>
<dbReference type="Pfam" id="PF08355">
    <property type="entry name" value="EF_assoc_1"/>
    <property type="match status" value="1"/>
</dbReference>
<dbReference type="EnsemblPlants" id="Pp3c1_31900V3.2">
    <property type="protein sequence ID" value="Pp3c1_31900V3.2"/>
    <property type="gene ID" value="Pp3c1_31900"/>
</dbReference>
<keyword evidence="6" id="KW-0547">Nucleotide-binding</keyword>
<dbReference type="InterPro" id="IPR013566">
    <property type="entry name" value="EF_hand_assoc_1"/>
</dbReference>
<dbReference type="InterPro" id="IPR001806">
    <property type="entry name" value="Small_GTPase"/>
</dbReference>
<reference evidence="15 16" key="1">
    <citation type="journal article" date="2008" name="Science">
        <title>The Physcomitrella genome reveals evolutionary insights into the conquest of land by plants.</title>
        <authorList>
            <person name="Rensing S."/>
            <person name="Lang D."/>
            <person name="Zimmer A."/>
            <person name="Terry A."/>
            <person name="Salamov A."/>
            <person name="Shapiro H."/>
            <person name="Nishiyama T."/>
            <person name="Perroud P.-F."/>
            <person name="Lindquist E."/>
            <person name="Kamisugi Y."/>
            <person name="Tanahashi T."/>
            <person name="Sakakibara K."/>
            <person name="Fujita T."/>
            <person name="Oishi K."/>
            <person name="Shin-I T."/>
            <person name="Kuroki Y."/>
            <person name="Toyoda A."/>
            <person name="Suzuki Y."/>
            <person name="Hashimoto A."/>
            <person name="Yamaguchi K."/>
            <person name="Sugano A."/>
            <person name="Kohara Y."/>
            <person name="Fujiyama A."/>
            <person name="Anterola A."/>
            <person name="Aoki S."/>
            <person name="Ashton N."/>
            <person name="Barbazuk W.B."/>
            <person name="Barker E."/>
            <person name="Bennetzen J."/>
            <person name="Bezanilla M."/>
            <person name="Blankenship R."/>
            <person name="Cho S.H."/>
            <person name="Dutcher S."/>
            <person name="Estelle M."/>
            <person name="Fawcett J.A."/>
            <person name="Gundlach H."/>
            <person name="Hanada K."/>
            <person name="Heyl A."/>
            <person name="Hicks K.A."/>
            <person name="Hugh J."/>
            <person name="Lohr M."/>
            <person name="Mayer K."/>
            <person name="Melkozernov A."/>
            <person name="Murata T."/>
            <person name="Nelson D."/>
            <person name="Pils B."/>
            <person name="Prigge M."/>
            <person name="Reiss B."/>
            <person name="Renner T."/>
            <person name="Rombauts S."/>
            <person name="Rushton P."/>
            <person name="Sanderfoot A."/>
            <person name="Schween G."/>
            <person name="Shiu S.-H."/>
            <person name="Stueber K."/>
            <person name="Theodoulou F.L."/>
            <person name="Tu H."/>
            <person name="Van de Peer Y."/>
            <person name="Verrier P.J."/>
            <person name="Waters E."/>
            <person name="Wood A."/>
            <person name="Yang L."/>
            <person name="Cove D."/>
            <person name="Cuming A."/>
            <person name="Hasebe M."/>
            <person name="Lucas S."/>
            <person name="Mishler D.B."/>
            <person name="Reski R."/>
            <person name="Grigoriev I."/>
            <person name="Quatrano R.S."/>
            <person name="Boore J.L."/>
        </authorList>
    </citation>
    <scope>NUCLEOTIDE SEQUENCE [LARGE SCALE GENOMIC DNA]</scope>
    <source>
        <strain evidence="15 16">cv. Gransden 2004</strain>
    </source>
</reference>
<dbReference type="Gene3D" id="3.40.50.300">
    <property type="entry name" value="P-loop containing nucleotide triphosphate hydrolases"/>
    <property type="match status" value="1"/>
</dbReference>
<evidence type="ECO:0000256" key="9">
    <source>
        <dbReference type="ARBA" id="ARBA00022837"/>
    </source>
</evidence>
<proteinExistence type="inferred from homology"/>
<keyword evidence="16" id="KW-1185">Reference proteome</keyword>
<dbReference type="SMART" id="SM00175">
    <property type="entry name" value="RAB"/>
    <property type="match status" value="1"/>
</dbReference>
<dbReference type="PANTHER" id="PTHR46819:SF1">
    <property type="entry name" value="EF-HAND CALCIUM-BINDING DOMAIN-CONTAINING PROTEIN 7"/>
    <property type="match status" value="1"/>
</dbReference>
<feature type="domain" description="Miro" evidence="14">
    <location>
        <begin position="10"/>
        <end position="176"/>
    </location>
</feature>
<comment type="similarity">
    <text evidence="2">Belongs to the mitochondrial Rho GTPase family.</text>
</comment>
<dbReference type="SMART" id="SM00173">
    <property type="entry name" value="RAS"/>
    <property type="match status" value="1"/>
</dbReference>
<keyword evidence="11" id="KW-0496">Mitochondrion</keyword>
<protein>
    <recommendedName>
        <fullName evidence="14">Miro domain-containing protein</fullName>
    </recommendedName>
</protein>
<reference evidence="15" key="3">
    <citation type="submission" date="2020-12" db="UniProtKB">
        <authorList>
            <consortium name="EnsemblPlants"/>
        </authorList>
    </citation>
    <scope>IDENTIFICATION</scope>
</reference>
<dbReference type="PROSITE" id="PS00018">
    <property type="entry name" value="EF_HAND_1"/>
    <property type="match status" value="1"/>
</dbReference>
<keyword evidence="9" id="KW-0106">Calcium</keyword>
<evidence type="ECO:0000256" key="1">
    <source>
        <dbReference type="ARBA" id="ARBA00004200"/>
    </source>
</evidence>
<dbReference type="SUPFAM" id="SSF47473">
    <property type="entry name" value="EF-hand"/>
    <property type="match status" value="1"/>
</dbReference>
<dbReference type="InterPro" id="IPR013567">
    <property type="entry name" value="EF_hand_assoc_2"/>
</dbReference>
<dbReference type="InterPro" id="IPR027417">
    <property type="entry name" value="P-loop_NTPase"/>
</dbReference>
<dbReference type="EMBL" id="ABEU02000001">
    <property type="status" value="NOT_ANNOTATED_CDS"/>
    <property type="molecule type" value="Genomic_DNA"/>
</dbReference>
<gene>
    <name evidence="15" type="primary">LOC112285061</name>
</gene>
<sequence>MAEEDGQGARSRCQVVVVGDHGTGKSGLIIALATDSFPDKPPPVLPPTCLPPDFYPSRVSLTIVDTSSRQQDKIKTETECKKADAIVLTYSDDLPRTLDRLSTYWLPELRRLEIKVPIVVVGCKLDLHDDRQSDIEQIMAPLMQEYREIETIIECSALKQVQIADVFYYAQKAVLHPTAPLFDQETRTLKPRCVRALKRIFMLCDRDKDGALNDAELNDFQVKCFNAPLQLSEIDEVKNVVSEKMAEGVNVDGLTLTGFLFLHALFIEKGRLETTWTVLRKYGYDDEIKLRDDLLQYPSFKRCADAFVELTEKALDFLKRDFVAFDADGDCALRPQQLEELFSTAPSSPWTELTYSDVAETNQVGGLTLNGFLSLWALMTMLEPRKSLSHLIYIGYPDNPSSAFHITNRRRRDRRRQRSDRVVYQCYIFGANKCGKSALLNALIGRCIPSCH</sequence>
<dbReference type="FunFam" id="1.10.238.10:FF:000011">
    <property type="entry name" value="Mitochondrial Rho GTPase"/>
    <property type="match status" value="1"/>
</dbReference>
<evidence type="ECO:0000256" key="12">
    <source>
        <dbReference type="ARBA" id="ARBA00023134"/>
    </source>
</evidence>
<dbReference type="InterPro" id="IPR011992">
    <property type="entry name" value="EF-hand-dom_pair"/>
</dbReference>
<keyword evidence="3" id="KW-0812">Transmembrane</keyword>
<evidence type="ECO:0000256" key="7">
    <source>
        <dbReference type="ARBA" id="ARBA00022787"/>
    </source>
</evidence>
<dbReference type="Proteomes" id="UP000006727">
    <property type="component" value="Chromosome 1"/>
</dbReference>
<evidence type="ECO:0000256" key="6">
    <source>
        <dbReference type="ARBA" id="ARBA00022741"/>
    </source>
</evidence>
<dbReference type="Pfam" id="PF08356">
    <property type="entry name" value="EF_assoc_2"/>
    <property type="match status" value="1"/>
</dbReference>
<dbReference type="AlphaFoldDB" id="A0A7I4BX50"/>
<dbReference type="Gene3D" id="1.10.238.10">
    <property type="entry name" value="EF-hand"/>
    <property type="match status" value="2"/>
</dbReference>
<keyword evidence="10" id="KW-1133">Transmembrane helix</keyword>
<dbReference type="PROSITE" id="PS51423">
    <property type="entry name" value="MIRO"/>
    <property type="match status" value="1"/>
</dbReference>
<evidence type="ECO:0000256" key="3">
    <source>
        <dbReference type="ARBA" id="ARBA00022692"/>
    </source>
</evidence>
<keyword evidence="4" id="KW-0479">Metal-binding</keyword>
<organism evidence="15 16">
    <name type="scientific">Physcomitrium patens</name>
    <name type="common">Spreading-leaved earth moss</name>
    <name type="synonym">Physcomitrella patens</name>
    <dbReference type="NCBI Taxonomy" id="3218"/>
    <lineage>
        <taxon>Eukaryota</taxon>
        <taxon>Viridiplantae</taxon>
        <taxon>Streptophyta</taxon>
        <taxon>Embryophyta</taxon>
        <taxon>Bryophyta</taxon>
        <taxon>Bryophytina</taxon>
        <taxon>Bryopsida</taxon>
        <taxon>Funariidae</taxon>
        <taxon>Funariales</taxon>
        <taxon>Funariaceae</taxon>
        <taxon>Physcomitrium</taxon>
    </lineage>
</organism>
<keyword evidence="13" id="KW-0472">Membrane</keyword>
<dbReference type="GO" id="GO:0005741">
    <property type="term" value="C:mitochondrial outer membrane"/>
    <property type="evidence" value="ECO:0007669"/>
    <property type="project" value="UniProtKB-SubCell"/>
</dbReference>
<evidence type="ECO:0000256" key="11">
    <source>
        <dbReference type="ARBA" id="ARBA00023128"/>
    </source>
</evidence>